<dbReference type="EMBL" id="CP088156">
    <property type="protein sequence ID" value="UFZ01475.1"/>
    <property type="molecule type" value="Genomic_DNA"/>
</dbReference>
<proteinExistence type="predicted"/>
<evidence type="ECO:0000259" key="1">
    <source>
        <dbReference type="PROSITE" id="PS50995"/>
    </source>
</evidence>
<dbReference type="InterPro" id="IPR036388">
    <property type="entry name" value="WH-like_DNA-bd_sf"/>
</dbReference>
<dbReference type="Proteomes" id="UP001431010">
    <property type="component" value="Chromosome"/>
</dbReference>
<dbReference type="InterPro" id="IPR039422">
    <property type="entry name" value="MarR/SlyA-like"/>
</dbReference>
<evidence type="ECO:0000313" key="2">
    <source>
        <dbReference type="EMBL" id="UFZ01475.1"/>
    </source>
</evidence>
<dbReference type="PRINTS" id="PR00598">
    <property type="entry name" value="HTHMARR"/>
</dbReference>
<dbReference type="SUPFAM" id="SSF46785">
    <property type="entry name" value="Winged helix' DNA-binding domain"/>
    <property type="match status" value="1"/>
</dbReference>
<dbReference type="PANTHER" id="PTHR33164">
    <property type="entry name" value="TRANSCRIPTIONAL REGULATOR, MARR FAMILY"/>
    <property type="match status" value="1"/>
</dbReference>
<evidence type="ECO:0000313" key="3">
    <source>
        <dbReference type="Proteomes" id="UP001431010"/>
    </source>
</evidence>
<feature type="domain" description="HTH marR-type" evidence="1">
    <location>
        <begin position="21"/>
        <end position="157"/>
    </location>
</feature>
<reference evidence="2" key="1">
    <citation type="journal article" date="2024" name="Antonie Van Leeuwenhoek">
        <title>Bradyrhizobium ontarionense sp. nov., a novel bacterial symbiont isolated from Aeschynomene indica (Indian jointvetch), harbours photosynthesis, nitrogen fixation and nitrous oxide (N2O) reductase genes.</title>
        <authorList>
            <person name="Bromfield E.S.P."/>
            <person name="Cloutier S."/>
        </authorList>
    </citation>
    <scope>NUCLEOTIDE SEQUENCE</scope>
    <source>
        <strain evidence="2">A19</strain>
    </source>
</reference>
<sequence>MAKSAGARAQRDARQDAGIGLGELENHLGYFVRRLQHWIFRDVNAALAAVDLDVISYSLLETIAANPGTTQIAVAGALGIERARMVGLLDDLQQAGLIVRERSEQDRRAHALGLTPRGRLILKKANAQISAHEKRVARRLGADNYRRALAALSQFETD</sequence>
<gene>
    <name evidence="2" type="ORF">LQG66_19295</name>
</gene>
<accession>A0ABY3R2C1</accession>
<dbReference type="InterPro" id="IPR000835">
    <property type="entry name" value="HTH_MarR-typ"/>
</dbReference>
<dbReference type="PANTHER" id="PTHR33164:SF89">
    <property type="entry name" value="MARR FAMILY REGULATORY PROTEIN"/>
    <property type="match status" value="1"/>
</dbReference>
<protein>
    <submittedName>
        <fullName evidence="2">MarR family winged helix-turn-helix transcriptional regulator</fullName>
    </submittedName>
</protein>
<name>A0ABY3R2C1_9BRAD</name>
<dbReference type="Pfam" id="PF12802">
    <property type="entry name" value="MarR_2"/>
    <property type="match status" value="1"/>
</dbReference>
<dbReference type="RefSeq" id="WP_231317273.1">
    <property type="nucleotide sequence ID" value="NZ_CP088156.1"/>
</dbReference>
<dbReference type="PROSITE" id="PS50995">
    <property type="entry name" value="HTH_MARR_2"/>
    <property type="match status" value="1"/>
</dbReference>
<dbReference type="SMART" id="SM00347">
    <property type="entry name" value="HTH_MARR"/>
    <property type="match status" value="1"/>
</dbReference>
<keyword evidence="3" id="KW-1185">Reference proteome</keyword>
<dbReference type="InterPro" id="IPR036390">
    <property type="entry name" value="WH_DNA-bd_sf"/>
</dbReference>
<dbReference type="Gene3D" id="1.10.10.10">
    <property type="entry name" value="Winged helix-like DNA-binding domain superfamily/Winged helix DNA-binding domain"/>
    <property type="match status" value="1"/>
</dbReference>
<organism evidence="2 3">
    <name type="scientific">Bradyrhizobium ontarionense</name>
    <dbReference type="NCBI Taxonomy" id="2898149"/>
    <lineage>
        <taxon>Bacteria</taxon>
        <taxon>Pseudomonadati</taxon>
        <taxon>Pseudomonadota</taxon>
        <taxon>Alphaproteobacteria</taxon>
        <taxon>Hyphomicrobiales</taxon>
        <taxon>Nitrobacteraceae</taxon>
        <taxon>Bradyrhizobium</taxon>
    </lineage>
</organism>